<dbReference type="PROSITE" id="PS50235">
    <property type="entry name" value="USP_3"/>
    <property type="match status" value="1"/>
</dbReference>
<dbReference type="Pfam" id="PF06337">
    <property type="entry name" value="DUSP"/>
    <property type="match status" value="1"/>
</dbReference>
<dbReference type="InterPro" id="IPR050185">
    <property type="entry name" value="Ub_carboxyl-term_hydrolase"/>
</dbReference>
<evidence type="ECO:0000256" key="12">
    <source>
        <dbReference type="SAM" id="MobiDB-lite"/>
    </source>
</evidence>
<dbReference type="InterPro" id="IPR028889">
    <property type="entry name" value="USP"/>
</dbReference>
<dbReference type="GO" id="GO:0004843">
    <property type="term" value="F:cysteine-type deubiquitinase activity"/>
    <property type="evidence" value="ECO:0007669"/>
    <property type="project" value="UniProtKB-UniRule"/>
</dbReference>
<keyword evidence="6 11" id="KW-0645">Protease</keyword>
<proteinExistence type="inferred from homology"/>
<evidence type="ECO:0000256" key="8">
    <source>
        <dbReference type="ARBA" id="ARBA00022801"/>
    </source>
</evidence>
<evidence type="ECO:0000259" key="13">
    <source>
        <dbReference type="PROSITE" id="PS50235"/>
    </source>
</evidence>
<evidence type="ECO:0000256" key="7">
    <source>
        <dbReference type="ARBA" id="ARBA00022786"/>
    </source>
</evidence>
<feature type="compositionally biased region" description="Low complexity" evidence="12">
    <location>
        <begin position="224"/>
        <end position="245"/>
    </location>
</feature>
<dbReference type="PANTHER" id="PTHR21646">
    <property type="entry name" value="UBIQUITIN CARBOXYL-TERMINAL HYDROLASE"/>
    <property type="match status" value="1"/>
</dbReference>
<dbReference type="SUPFAM" id="SSF54001">
    <property type="entry name" value="Cysteine proteinases"/>
    <property type="match status" value="1"/>
</dbReference>
<evidence type="ECO:0000259" key="14">
    <source>
        <dbReference type="PROSITE" id="PS51283"/>
    </source>
</evidence>
<keyword evidence="16" id="KW-1185">Reference proteome</keyword>
<dbReference type="InterPro" id="IPR038765">
    <property type="entry name" value="Papain-like_cys_pep_sf"/>
</dbReference>
<feature type="region of interest" description="Disordered" evidence="12">
    <location>
        <begin position="216"/>
        <end position="252"/>
    </location>
</feature>
<dbReference type="EC" id="3.4.19.12" evidence="11"/>
<dbReference type="InterPro" id="IPR006615">
    <property type="entry name" value="Pept_C19_DUSP"/>
</dbReference>
<evidence type="ECO:0000256" key="5">
    <source>
        <dbReference type="ARBA" id="ARBA00022490"/>
    </source>
</evidence>
<evidence type="ECO:0000256" key="11">
    <source>
        <dbReference type="RuleBase" id="RU366025"/>
    </source>
</evidence>
<reference evidence="15 16" key="1">
    <citation type="submission" date="2024-01" db="EMBL/GenBank/DDBJ databases">
        <title>The genome of the rayed Mediterranean limpet Patella caerulea (Linnaeus, 1758).</title>
        <authorList>
            <person name="Anh-Thu Weber A."/>
            <person name="Halstead-Nussloch G."/>
        </authorList>
    </citation>
    <scope>NUCLEOTIDE SEQUENCE [LARGE SCALE GENOMIC DNA]</scope>
    <source>
        <strain evidence="15">AATW-2023a</strain>
        <tissue evidence="15">Whole specimen</tissue>
    </source>
</reference>
<dbReference type="InterPro" id="IPR018200">
    <property type="entry name" value="USP_CS"/>
</dbReference>
<dbReference type="Pfam" id="PF14533">
    <property type="entry name" value="USP7_C2"/>
    <property type="match status" value="1"/>
</dbReference>
<evidence type="ECO:0000256" key="1">
    <source>
        <dbReference type="ARBA" id="ARBA00000707"/>
    </source>
</evidence>
<dbReference type="InterPro" id="IPR028135">
    <property type="entry name" value="Ub_USP-typ"/>
</dbReference>
<keyword evidence="7 11" id="KW-0833">Ubl conjugation pathway</keyword>
<name>A0AAN8PGT2_PATCE</name>
<dbReference type="Pfam" id="PF14836">
    <property type="entry name" value="Ubiquitin_3"/>
    <property type="match status" value="1"/>
</dbReference>
<keyword evidence="8 11" id="KW-0378">Hydrolase</keyword>
<dbReference type="EMBL" id="JAZGQO010000010">
    <property type="protein sequence ID" value="KAK6175709.1"/>
    <property type="molecule type" value="Genomic_DNA"/>
</dbReference>
<dbReference type="GO" id="GO:0005737">
    <property type="term" value="C:cytoplasm"/>
    <property type="evidence" value="ECO:0007669"/>
    <property type="project" value="UniProtKB-SubCell"/>
</dbReference>
<dbReference type="SMART" id="SM00695">
    <property type="entry name" value="DUSP"/>
    <property type="match status" value="1"/>
</dbReference>
<feature type="domain" description="USP" evidence="13">
    <location>
        <begin position="277"/>
        <end position="891"/>
    </location>
</feature>
<accession>A0AAN8PGT2</accession>
<dbReference type="Gene3D" id="3.30.2230.10">
    <property type="entry name" value="DUSP-like"/>
    <property type="match status" value="1"/>
</dbReference>
<gene>
    <name evidence="15" type="ORF">SNE40_014108</name>
</gene>
<keyword evidence="10" id="KW-0539">Nucleus</keyword>
<dbReference type="FunFam" id="3.30.2230.10:FF:000003">
    <property type="entry name" value="ubiquitin carboxyl-terminal hydrolase 15 isoform X1"/>
    <property type="match status" value="1"/>
</dbReference>
<dbReference type="Gene3D" id="3.90.70.10">
    <property type="entry name" value="Cysteine proteinases"/>
    <property type="match status" value="2"/>
</dbReference>
<dbReference type="Gene3D" id="3.10.20.90">
    <property type="entry name" value="Phosphatidylinositol 3-kinase Catalytic Subunit, Chain A, domain 1"/>
    <property type="match status" value="1"/>
</dbReference>
<dbReference type="PROSITE" id="PS00972">
    <property type="entry name" value="USP_1"/>
    <property type="match status" value="1"/>
</dbReference>
<dbReference type="AlphaFoldDB" id="A0AAN8PGT2"/>
<evidence type="ECO:0000256" key="2">
    <source>
        <dbReference type="ARBA" id="ARBA00004123"/>
    </source>
</evidence>
<dbReference type="PANTHER" id="PTHR21646:SF24">
    <property type="entry name" value="UBIQUITIN CARBOXYL-TERMINAL HYDROLASE"/>
    <property type="match status" value="1"/>
</dbReference>
<evidence type="ECO:0000256" key="10">
    <source>
        <dbReference type="ARBA" id="ARBA00023242"/>
    </source>
</evidence>
<dbReference type="Proteomes" id="UP001347796">
    <property type="component" value="Unassembled WGS sequence"/>
</dbReference>
<dbReference type="PROSITE" id="PS00973">
    <property type="entry name" value="USP_2"/>
    <property type="match status" value="1"/>
</dbReference>
<evidence type="ECO:0000256" key="4">
    <source>
        <dbReference type="ARBA" id="ARBA00009085"/>
    </source>
</evidence>
<comment type="subcellular location">
    <subcellularLocation>
        <location evidence="3">Cytoplasm</location>
    </subcellularLocation>
    <subcellularLocation>
        <location evidence="2">Nucleus</location>
    </subcellularLocation>
</comment>
<comment type="caution">
    <text evidence="15">The sequence shown here is derived from an EMBL/GenBank/DDBJ whole genome shotgun (WGS) entry which is preliminary data.</text>
</comment>
<keyword evidence="5" id="KW-0963">Cytoplasm</keyword>
<feature type="compositionally biased region" description="Acidic residues" evidence="12">
    <location>
        <begin position="622"/>
        <end position="633"/>
    </location>
</feature>
<evidence type="ECO:0000313" key="16">
    <source>
        <dbReference type="Proteomes" id="UP001347796"/>
    </source>
</evidence>
<dbReference type="GO" id="GO:0006508">
    <property type="term" value="P:proteolysis"/>
    <property type="evidence" value="ECO:0007669"/>
    <property type="project" value="UniProtKB-KW"/>
</dbReference>
<evidence type="ECO:0000256" key="9">
    <source>
        <dbReference type="ARBA" id="ARBA00022807"/>
    </source>
</evidence>
<evidence type="ECO:0000256" key="3">
    <source>
        <dbReference type="ARBA" id="ARBA00004496"/>
    </source>
</evidence>
<comment type="similarity">
    <text evidence="4 11">Belongs to the peptidase C19 family.</text>
</comment>
<dbReference type="InterPro" id="IPR001394">
    <property type="entry name" value="Peptidase_C19_UCH"/>
</dbReference>
<comment type="catalytic activity">
    <reaction evidence="1 11">
        <text>Thiol-dependent hydrolysis of ester, thioester, amide, peptide and isopeptide bonds formed by the C-terminal Gly of ubiquitin (a 76-residue protein attached to proteins as an intracellular targeting signal).</text>
        <dbReference type="EC" id="3.4.19.12"/>
    </reaction>
</comment>
<feature type="domain" description="DUSP" evidence="14">
    <location>
        <begin position="7"/>
        <end position="116"/>
    </location>
</feature>
<protein>
    <recommendedName>
        <fullName evidence="11">Ubiquitin carboxyl-terminal hydrolase</fullName>
        <ecNumber evidence="11">3.4.19.12</ecNumber>
    </recommendedName>
</protein>
<dbReference type="PROSITE" id="PS51283">
    <property type="entry name" value="DUSP"/>
    <property type="match status" value="1"/>
</dbReference>
<keyword evidence="9 11" id="KW-0788">Thiol protease</keyword>
<dbReference type="GO" id="GO:0016579">
    <property type="term" value="P:protein deubiquitination"/>
    <property type="evidence" value="ECO:0007669"/>
    <property type="project" value="InterPro"/>
</dbReference>
<dbReference type="InterPro" id="IPR029346">
    <property type="entry name" value="USP_C"/>
</dbReference>
<evidence type="ECO:0000256" key="6">
    <source>
        <dbReference type="ARBA" id="ARBA00022670"/>
    </source>
</evidence>
<organism evidence="15 16">
    <name type="scientific">Patella caerulea</name>
    <name type="common">Rayed Mediterranean limpet</name>
    <dbReference type="NCBI Taxonomy" id="87958"/>
    <lineage>
        <taxon>Eukaryota</taxon>
        <taxon>Metazoa</taxon>
        <taxon>Spiralia</taxon>
        <taxon>Lophotrochozoa</taxon>
        <taxon>Mollusca</taxon>
        <taxon>Gastropoda</taxon>
        <taxon>Patellogastropoda</taxon>
        <taxon>Patelloidea</taxon>
        <taxon>Patellidae</taxon>
        <taxon>Patella</taxon>
    </lineage>
</organism>
<feature type="region of interest" description="Disordered" evidence="12">
    <location>
        <begin position="619"/>
        <end position="645"/>
    </location>
</feature>
<dbReference type="InterPro" id="IPR035927">
    <property type="entry name" value="DUSP-like_sf"/>
</dbReference>
<dbReference type="SUPFAM" id="SSF143791">
    <property type="entry name" value="DUSP-like"/>
    <property type="match status" value="1"/>
</dbReference>
<dbReference type="Pfam" id="PF00443">
    <property type="entry name" value="UCH"/>
    <property type="match status" value="1"/>
</dbReference>
<dbReference type="FunFam" id="3.90.70.10:FF:000013">
    <property type="entry name" value="ubiquitin carboxyl-terminal hydrolase 15 isoform X1"/>
    <property type="match status" value="1"/>
</dbReference>
<dbReference type="GO" id="GO:0005634">
    <property type="term" value="C:nucleus"/>
    <property type="evidence" value="ECO:0007669"/>
    <property type="project" value="UniProtKB-SubCell"/>
</dbReference>
<sequence>MAEGGPPECQTQKDEIRNCLNQQLKKGDIWYLLDTKWYKQWKKYVGYDKWDSGCVGEASANPGPIDNSPLLKGDGQLQEHLSEDLDYMLLPGDAWNRLLSWYGIIPGQTAIGREVIEDGCYSKQLKIEVYLWTVKLSQYSQVEQEITSSLSRSTCLAQLEKKMREVFSIKEDKEVRLWNRYMSNTYEHLSKMENSLQDSGLYPGQVIVIEEKNDDGTWPRQAKSTSSYNTSSTSSYEKTSTRSYSNYEGGVSQGSTSSYNSGYSYEAGRGVATPGVCGLSNLGNTCFMNSALQCMSNVPMLSDYFLSNKWKEELNPDNPLGMRGEIAESYAELIQTIWSGKYMYTLPRAFKLSVGRFAPQFSGYQQQDSQELMAFLLDGLHEDLNRIKSKPYVELTDANDRPDEVVAKEAWENYRKRNDSVIIDTFHGLLKSTVKCPQCNKISVTFDPFCYLSLPLPIKKERQMSVTWVPLSPEEKPQIIRLTVPKSGCVGDLTKALSKIVDVPHKMIKITDVYNHRFHKVFKEEEGLNHILERDIIYAYEVCVKNTEDDPNIVVLPIYFRDKGRSRPSTNYGGRDQLFGTPLFIPVKGKVTYDMLYDLLLVQMKRYVKVPDPKEEWWKDEDREEMETNEENGDTDKPVNGEVSNMDVCESDDELEDKKKDNGESKSCKARRLFTFSAVNSYGSAELDHKFIDDGSPLKITPKTYVAVDWHTVAKEKFYDEKEAESVEEHESGKNKNPQKKQVIQLKDCLQLFTEAEKLSEHDPWYCPSCKKHQQATKKFDLWSLPNILIIHLKRFSYNRYWRDKIDALVEFPVKDLMLDKCVINKKLGKQRYDLIAVSNHYGGLGGGHYTAYGLNKTTNDWYYFDDSSVSQSSDDQVVSKAAYVLVYQKRGLTSSQYISKPSNAPSTATSGASDCDMLNGAAAGTTNGVNTNGINHNDDMDTN</sequence>
<evidence type="ECO:0000313" key="15">
    <source>
        <dbReference type="EMBL" id="KAK6175709.1"/>
    </source>
</evidence>